<dbReference type="EMBL" id="JASBNA010000035">
    <property type="protein sequence ID" value="KAK7682647.1"/>
    <property type="molecule type" value="Genomic_DNA"/>
</dbReference>
<accession>A0AAW0FZB7</accession>
<dbReference type="AlphaFoldDB" id="A0AAW0FZB7"/>
<keyword evidence="2" id="KW-1185">Reference proteome</keyword>
<evidence type="ECO:0008006" key="3">
    <source>
        <dbReference type="Google" id="ProtNLM"/>
    </source>
</evidence>
<sequence length="492" mass="56636">MTLITDRARTPPILNYDILIYIMGFLPYLSHLSHATRHTLCTMMRTCRTLYNAGAPIILAEVKLRGNPRHIKSFNSFMLRNLLFRCSFLRELTLRSPKNWSQDVSSERFKSESRILEDFAEIIKGCQNLRHLVLMSSEEWITMHCSIGCAFASLYDLPSVLVDGGGEYTTEVLRLWEHGLKSLCISFDGLETNDRNTQGDPRPLIHNLCNLKELHVKFLDFQPEHDAMEHHLETLSIELWFPAEIDPLVRSFPQLRNLHFRPLADYNAQEDDVTIAATRENNLILQGDLHWKILSYYAGDVIGLYMLAPQCPISHPDIYPDECPQHFHEIFRDAMPSRLTLRIEDTITPSILTTSMPSPMELPIPLTHAQLYVETLYHHGTISLEDSLRSLFTFIGNIGSKLTALMVEWSDLRSGPDDTDALVRFWGNFRNMSPTSLAYDVVRNTKVLKYLILHIPFQERALYWKVERAHPDATVILTPLITMEEIDIAKEC</sequence>
<organism evidence="1 2">
    <name type="scientific">Cerrena zonata</name>
    <dbReference type="NCBI Taxonomy" id="2478898"/>
    <lineage>
        <taxon>Eukaryota</taxon>
        <taxon>Fungi</taxon>
        <taxon>Dikarya</taxon>
        <taxon>Basidiomycota</taxon>
        <taxon>Agaricomycotina</taxon>
        <taxon>Agaricomycetes</taxon>
        <taxon>Polyporales</taxon>
        <taxon>Cerrenaceae</taxon>
        <taxon>Cerrena</taxon>
    </lineage>
</organism>
<comment type="caution">
    <text evidence="1">The sequence shown here is derived from an EMBL/GenBank/DDBJ whole genome shotgun (WGS) entry which is preliminary data.</text>
</comment>
<dbReference type="SUPFAM" id="SSF52047">
    <property type="entry name" value="RNI-like"/>
    <property type="match status" value="1"/>
</dbReference>
<dbReference type="Gene3D" id="3.80.10.10">
    <property type="entry name" value="Ribonuclease Inhibitor"/>
    <property type="match status" value="1"/>
</dbReference>
<gene>
    <name evidence="1" type="ORF">QCA50_014447</name>
</gene>
<proteinExistence type="predicted"/>
<dbReference type="InterPro" id="IPR032675">
    <property type="entry name" value="LRR_dom_sf"/>
</dbReference>
<protein>
    <recommendedName>
        <fullName evidence="3">F-box domain-containing protein</fullName>
    </recommendedName>
</protein>
<dbReference type="Proteomes" id="UP001385951">
    <property type="component" value="Unassembled WGS sequence"/>
</dbReference>
<evidence type="ECO:0000313" key="1">
    <source>
        <dbReference type="EMBL" id="KAK7682647.1"/>
    </source>
</evidence>
<evidence type="ECO:0000313" key="2">
    <source>
        <dbReference type="Proteomes" id="UP001385951"/>
    </source>
</evidence>
<name>A0AAW0FZB7_9APHY</name>
<reference evidence="1 2" key="1">
    <citation type="submission" date="2022-09" db="EMBL/GenBank/DDBJ databases">
        <authorList>
            <person name="Palmer J.M."/>
        </authorList>
    </citation>
    <scope>NUCLEOTIDE SEQUENCE [LARGE SCALE GENOMIC DNA]</scope>
    <source>
        <strain evidence="1 2">DSM 7382</strain>
    </source>
</reference>